<dbReference type="InterPro" id="IPR010982">
    <property type="entry name" value="Lambda_DNA-bd_dom_sf"/>
</dbReference>
<protein>
    <submittedName>
        <fullName evidence="2">Helix-turn-helix transcriptional regulator</fullName>
    </submittedName>
</protein>
<proteinExistence type="predicted"/>
<sequence length="405" mass="43827">MGSSIGANIKRLREARGWSQSRLAHEVCRAAGVIGDPVGRQEVSRWETGKRTPREWLPFLAAALGVSVEALREPQKPAEAPLPTLDDFLPEGDPLSPLEGRSGRRVGMGEVDDLQQRVHGLRLADDVLAGGDLIRPALRDLRRAVKLYRENTFSGEVGRQLLRQIGELAQIAGWIASDAGQHAEAERIYRLGISAARQAEDHTLAGNIAGSLAYQLSNTGRESEGVTLAQAALHDAGSDAPPKARALYLDRVAWAHTKAGGIEHGQQAMRALGEAGQALSEDSPGTESPAYLYWVDAGELRVMESRVYTELHRPLRAVPLLREVLSAYDATHTREMALYLSWLAVALADANEPEEAAAVAERVISLGADTPSERVAERVRVILSRLQEYAEVPEVAALLAGHQAA</sequence>
<dbReference type="PROSITE" id="PS50943">
    <property type="entry name" value="HTH_CROC1"/>
    <property type="match status" value="1"/>
</dbReference>
<dbReference type="EMBL" id="JBHMCY010000044">
    <property type="protein sequence ID" value="MFB9465362.1"/>
    <property type="molecule type" value="Genomic_DNA"/>
</dbReference>
<keyword evidence="3" id="KW-1185">Reference proteome</keyword>
<evidence type="ECO:0000259" key="1">
    <source>
        <dbReference type="PROSITE" id="PS50943"/>
    </source>
</evidence>
<dbReference type="Gene3D" id="1.10.260.40">
    <property type="entry name" value="lambda repressor-like DNA-binding domains"/>
    <property type="match status" value="1"/>
</dbReference>
<dbReference type="Proteomes" id="UP001589709">
    <property type="component" value="Unassembled WGS sequence"/>
</dbReference>
<evidence type="ECO:0000313" key="3">
    <source>
        <dbReference type="Proteomes" id="UP001589709"/>
    </source>
</evidence>
<organism evidence="2 3">
    <name type="scientific">Streptomyces cinereospinus</name>
    <dbReference type="NCBI Taxonomy" id="285561"/>
    <lineage>
        <taxon>Bacteria</taxon>
        <taxon>Bacillati</taxon>
        <taxon>Actinomycetota</taxon>
        <taxon>Actinomycetes</taxon>
        <taxon>Kitasatosporales</taxon>
        <taxon>Streptomycetaceae</taxon>
        <taxon>Streptomyces</taxon>
    </lineage>
</organism>
<dbReference type="CDD" id="cd00093">
    <property type="entry name" value="HTH_XRE"/>
    <property type="match status" value="1"/>
</dbReference>
<feature type="domain" description="HTH cro/C1-type" evidence="1">
    <location>
        <begin position="9"/>
        <end position="71"/>
    </location>
</feature>
<gene>
    <name evidence="2" type="ORF">ACFF45_22260</name>
</gene>
<dbReference type="SUPFAM" id="SSF47413">
    <property type="entry name" value="lambda repressor-like DNA-binding domains"/>
    <property type="match status" value="1"/>
</dbReference>
<dbReference type="SUPFAM" id="SSF48452">
    <property type="entry name" value="TPR-like"/>
    <property type="match status" value="1"/>
</dbReference>
<dbReference type="InterPro" id="IPR001387">
    <property type="entry name" value="Cro/C1-type_HTH"/>
</dbReference>
<dbReference type="Pfam" id="PF13560">
    <property type="entry name" value="HTH_31"/>
    <property type="match status" value="1"/>
</dbReference>
<dbReference type="RefSeq" id="WP_381348192.1">
    <property type="nucleotide sequence ID" value="NZ_JBHMCY010000044.1"/>
</dbReference>
<reference evidence="2 3" key="1">
    <citation type="submission" date="2024-09" db="EMBL/GenBank/DDBJ databases">
        <authorList>
            <person name="Sun Q."/>
            <person name="Mori K."/>
        </authorList>
    </citation>
    <scope>NUCLEOTIDE SEQUENCE [LARGE SCALE GENOMIC DNA]</scope>
    <source>
        <strain evidence="2 3">JCM 6917</strain>
    </source>
</reference>
<dbReference type="InterPro" id="IPR011990">
    <property type="entry name" value="TPR-like_helical_dom_sf"/>
</dbReference>
<name>A0ABV5N588_9ACTN</name>
<dbReference type="Gene3D" id="1.25.40.10">
    <property type="entry name" value="Tetratricopeptide repeat domain"/>
    <property type="match status" value="1"/>
</dbReference>
<evidence type="ECO:0000313" key="2">
    <source>
        <dbReference type="EMBL" id="MFB9465362.1"/>
    </source>
</evidence>
<accession>A0ABV5N588</accession>
<comment type="caution">
    <text evidence="2">The sequence shown here is derived from an EMBL/GenBank/DDBJ whole genome shotgun (WGS) entry which is preliminary data.</text>
</comment>
<dbReference type="SMART" id="SM00530">
    <property type="entry name" value="HTH_XRE"/>
    <property type="match status" value="1"/>
</dbReference>